<dbReference type="PRINTS" id="PR00086">
    <property type="entry name" value="LLDHDRGNASE"/>
</dbReference>
<comment type="catalytic activity">
    <reaction evidence="4">
        <text>(S)-malate + NAD(+) = oxaloacetate + NADH + H(+)</text>
        <dbReference type="Rhea" id="RHEA:21432"/>
        <dbReference type="ChEBI" id="CHEBI:15378"/>
        <dbReference type="ChEBI" id="CHEBI:15589"/>
        <dbReference type="ChEBI" id="CHEBI:16452"/>
        <dbReference type="ChEBI" id="CHEBI:57540"/>
        <dbReference type="ChEBI" id="CHEBI:57945"/>
        <dbReference type="EC" id="1.1.1.37"/>
    </reaction>
</comment>
<dbReference type="InterPro" id="IPR036291">
    <property type="entry name" value="NAD(P)-bd_dom_sf"/>
</dbReference>
<keyword evidence="3 4" id="KW-0520">NAD</keyword>
<dbReference type="OrthoDB" id="9802969at2"/>
<protein>
    <recommendedName>
        <fullName evidence="4">Malate dehydrogenase</fullName>
        <ecNumber evidence="4">1.1.1.37</ecNumber>
    </recommendedName>
</protein>
<dbReference type="InterPro" id="IPR015955">
    <property type="entry name" value="Lactate_DH/Glyco_Ohase_4_C"/>
</dbReference>
<evidence type="ECO:0000313" key="10">
    <source>
        <dbReference type="EMBL" id="RLJ70005.1"/>
    </source>
</evidence>
<evidence type="ECO:0000256" key="3">
    <source>
        <dbReference type="ARBA" id="ARBA00023027"/>
    </source>
</evidence>
<dbReference type="EC" id="1.1.1.37" evidence="4"/>
<feature type="domain" description="Lactate/malate dehydrogenase C-terminal" evidence="9">
    <location>
        <begin position="162"/>
        <end position="323"/>
    </location>
</feature>
<dbReference type="GO" id="GO:0030060">
    <property type="term" value="F:L-malate dehydrogenase (NAD+) activity"/>
    <property type="evidence" value="ECO:0007669"/>
    <property type="project" value="UniProtKB-UniRule"/>
</dbReference>
<organism evidence="10 11">
    <name type="scientific">Hydrogenivirga caldilitoris</name>
    <dbReference type="NCBI Taxonomy" id="246264"/>
    <lineage>
        <taxon>Bacteria</taxon>
        <taxon>Pseudomonadati</taxon>
        <taxon>Aquificota</taxon>
        <taxon>Aquificia</taxon>
        <taxon>Aquificales</taxon>
        <taxon>Aquificaceae</taxon>
        <taxon>Hydrogenivirga</taxon>
    </lineage>
</organism>
<dbReference type="Proteomes" id="UP000267841">
    <property type="component" value="Unassembled WGS sequence"/>
</dbReference>
<dbReference type="EMBL" id="RCCJ01000001">
    <property type="protein sequence ID" value="RLJ70005.1"/>
    <property type="molecule type" value="Genomic_DNA"/>
</dbReference>
<feature type="binding site" evidence="4 7">
    <location>
        <begin position="133"/>
        <end position="135"/>
    </location>
    <ligand>
        <name>NAD(+)</name>
        <dbReference type="ChEBI" id="CHEBI:57540"/>
    </ligand>
</feature>
<dbReference type="Gene3D" id="3.40.50.720">
    <property type="entry name" value="NAD(P)-binding Rossmann-like Domain"/>
    <property type="match status" value="1"/>
</dbReference>
<evidence type="ECO:0000256" key="1">
    <source>
        <dbReference type="ARBA" id="ARBA00022532"/>
    </source>
</evidence>
<keyword evidence="11" id="KW-1185">Reference proteome</keyword>
<feature type="binding site" evidence="4 7">
    <location>
        <begin position="11"/>
        <end position="16"/>
    </location>
    <ligand>
        <name>NAD(+)</name>
        <dbReference type="ChEBI" id="CHEBI:57540"/>
    </ligand>
</feature>
<keyword evidence="1 4" id="KW-0816">Tricarboxylic acid cycle</keyword>
<dbReference type="InterPro" id="IPR001557">
    <property type="entry name" value="L-lactate/malate_DH"/>
</dbReference>
<reference evidence="10 11" key="1">
    <citation type="submission" date="2018-10" db="EMBL/GenBank/DDBJ databases">
        <title>Genomic Encyclopedia of Archaeal and Bacterial Type Strains, Phase II (KMG-II): from individual species to whole genera.</title>
        <authorList>
            <person name="Goeker M."/>
        </authorList>
    </citation>
    <scope>NUCLEOTIDE SEQUENCE [LARGE SCALE GENOMIC DNA]</scope>
    <source>
        <strain evidence="10 11">DSM 16510</strain>
    </source>
</reference>
<feature type="binding site" evidence="4 6">
    <location>
        <position position="166"/>
    </location>
    <ligand>
        <name>substrate</name>
    </ligand>
</feature>
<evidence type="ECO:0000256" key="7">
    <source>
        <dbReference type="PIRSR" id="PIRSR000102-3"/>
    </source>
</evidence>
<feature type="binding site" evidence="4 6">
    <location>
        <position position="97"/>
    </location>
    <ligand>
        <name>substrate</name>
    </ligand>
</feature>
<accession>A0A497XMB8</accession>
<dbReference type="CDD" id="cd01339">
    <property type="entry name" value="LDH-like_MDH"/>
    <property type="match status" value="1"/>
</dbReference>
<dbReference type="InterPro" id="IPR001236">
    <property type="entry name" value="Lactate/malate_DH_N"/>
</dbReference>
<dbReference type="GO" id="GO:0004459">
    <property type="term" value="F:L-lactate dehydrogenase (NAD+) activity"/>
    <property type="evidence" value="ECO:0007669"/>
    <property type="project" value="TreeGrafter"/>
</dbReference>
<keyword evidence="2 4" id="KW-0560">Oxidoreductase</keyword>
<evidence type="ECO:0000256" key="5">
    <source>
        <dbReference type="PIRSR" id="PIRSR000102-1"/>
    </source>
</evidence>
<evidence type="ECO:0000259" key="9">
    <source>
        <dbReference type="Pfam" id="PF02866"/>
    </source>
</evidence>
<dbReference type="SUPFAM" id="SSF56327">
    <property type="entry name" value="LDH C-terminal domain-like"/>
    <property type="match status" value="1"/>
</dbReference>
<gene>
    <name evidence="4" type="primary">mdh</name>
    <name evidence="10" type="ORF">BCF55_0266</name>
</gene>
<comment type="caution">
    <text evidence="10">The sequence shown here is derived from an EMBL/GenBank/DDBJ whole genome shotgun (WGS) entry which is preliminary data.</text>
</comment>
<dbReference type="SUPFAM" id="SSF51735">
    <property type="entry name" value="NAD(P)-binding Rossmann-fold domains"/>
    <property type="match status" value="1"/>
</dbReference>
<dbReference type="FunFam" id="3.40.50.720:FF:000018">
    <property type="entry name" value="Malate dehydrogenase"/>
    <property type="match status" value="1"/>
</dbReference>
<dbReference type="Pfam" id="PF00056">
    <property type="entry name" value="Ldh_1_N"/>
    <property type="match status" value="1"/>
</dbReference>
<evidence type="ECO:0000256" key="6">
    <source>
        <dbReference type="PIRSR" id="PIRSR000102-2"/>
    </source>
</evidence>
<dbReference type="AlphaFoldDB" id="A0A497XMB8"/>
<evidence type="ECO:0000256" key="2">
    <source>
        <dbReference type="ARBA" id="ARBA00023002"/>
    </source>
</evidence>
<dbReference type="HAMAP" id="MF_00487">
    <property type="entry name" value="Malate_dehydrog_3"/>
    <property type="match status" value="1"/>
</dbReference>
<feature type="binding site" evidence="4 6">
    <location>
        <position position="103"/>
    </location>
    <ligand>
        <name>substrate</name>
    </ligand>
</feature>
<dbReference type="NCBIfam" id="NF004863">
    <property type="entry name" value="PRK06223.1"/>
    <property type="match status" value="1"/>
</dbReference>
<dbReference type="InterPro" id="IPR011275">
    <property type="entry name" value="Malate_DH_type3"/>
</dbReference>
<evidence type="ECO:0000256" key="4">
    <source>
        <dbReference type="HAMAP-Rule" id="MF_00487"/>
    </source>
</evidence>
<evidence type="ECO:0000259" key="8">
    <source>
        <dbReference type="Pfam" id="PF00056"/>
    </source>
</evidence>
<name>A0A497XMB8_9AQUI</name>
<feature type="binding site" evidence="4 6">
    <location>
        <position position="135"/>
    </location>
    <ligand>
        <name>substrate</name>
    </ligand>
</feature>
<dbReference type="PANTHER" id="PTHR43128:SF16">
    <property type="entry name" value="L-LACTATE DEHYDROGENASE"/>
    <property type="match status" value="1"/>
</dbReference>
<comment type="function">
    <text evidence="4">Catalyzes the reversible oxidation of malate to oxaloacetate.</text>
</comment>
<feature type="active site" description="Proton acceptor" evidence="4 5">
    <location>
        <position position="190"/>
    </location>
</feature>
<dbReference type="RefSeq" id="WP_121009043.1">
    <property type="nucleotide sequence ID" value="NZ_RCCJ01000001.1"/>
</dbReference>
<proteinExistence type="inferred from homology"/>
<dbReference type="Pfam" id="PF02866">
    <property type="entry name" value="Ldh_1_C"/>
    <property type="match status" value="1"/>
</dbReference>
<dbReference type="FunFam" id="3.90.110.10:FF:000004">
    <property type="entry name" value="Malate dehydrogenase"/>
    <property type="match status" value="1"/>
</dbReference>
<feature type="domain" description="Lactate/malate dehydrogenase N-terminal" evidence="8">
    <location>
        <begin position="7"/>
        <end position="157"/>
    </location>
</feature>
<dbReference type="PANTHER" id="PTHR43128">
    <property type="entry name" value="L-2-HYDROXYCARBOXYLATE DEHYDROGENASE (NAD(P)(+))"/>
    <property type="match status" value="1"/>
</dbReference>
<feature type="binding site" evidence="4 7">
    <location>
        <position position="110"/>
    </location>
    <ligand>
        <name>NAD(+)</name>
        <dbReference type="ChEBI" id="CHEBI:57540"/>
    </ligand>
</feature>
<dbReference type="Gene3D" id="3.90.110.10">
    <property type="entry name" value="Lactate dehydrogenase/glycoside hydrolase, family 4, C-terminal"/>
    <property type="match status" value="1"/>
</dbReference>
<dbReference type="GO" id="GO:0006089">
    <property type="term" value="P:lactate metabolic process"/>
    <property type="evidence" value="ECO:0007669"/>
    <property type="project" value="TreeGrafter"/>
</dbReference>
<dbReference type="PIRSF" id="PIRSF000102">
    <property type="entry name" value="Lac_mal_DH"/>
    <property type="match status" value="1"/>
</dbReference>
<dbReference type="InterPro" id="IPR022383">
    <property type="entry name" value="Lactate/malate_DH_C"/>
</dbReference>
<sequence>MAMRKVVSIVGAGNVGEHVASLIATKGFADIRLFDIPRKDGDKVFEPVKGKALDMKQMVAAMDVDTKIDGFTVTPEGEGYEPMVDSDIVVITAGFPRRPGMSREDLLEANIRILSTIIARVRQYAPNSILIIVTNPVDIMTYAAFKLSGFPASRVIGMAGVLDSARFKTFIAEELRVSPKDIHAYVIGGHGDEMVPLISISNVGGIPLKDLIPKDKLSELIERTRFGGGEIVNLMGTSAYYAPAAAVVDMVEALVTNSRRILPCSVYLDGEAGEYYGVKGFCVGVPVKLGANGVEEIIKVPMLEEERQMWNRSVESVKRSIEIAEVMLGEKSTSK</sequence>
<dbReference type="GO" id="GO:0006099">
    <property type="term" value="P:tricarboxylic acid cycle"/>
    <property type="evidence" value="ECO:0007669"/>
    <property type="project" value="UniProtKB-UniRule"/>
</dbReference>
<feature type="binding site" evidence="4 7">
    <location>
        <position position="35"/>
    </location>
    <ligand>
        <name>NAD(+)</name>
        <dbReference type="ChEBI" id="CHEBI:57540"/>
    </ligand>
</feature>
<evidence type="ECO:0000313" key="11">
    <source>
        <dbReference type="Proteomes" id="UP000267841"/>
    </source>
</evidence>
<comment type="similarity">
    <text evidence="4">Belongs to the LDH/MDH superfamily. MDH type 3 family.</text>
</comment>
<dbReference type="NCBIfam" id="TIGR01763">
    <property type="entry name" value="MalateDH_bact"/>
    <property type="match status" value="1"/>
</dbReference>